<dbReference type="PANTHER" id="PTHR38462:SF1">
    <property type="entry name" value="YPRB RIBONUCLEASE H-LIKE DOMAIN-CONTAINING PROTEIN"/>
    <property type="match status" value="1"/>
</dbReference>
<proteinExistence type="predicted"/>
<dbReference type="InterPro" id="IPR038720">
    <property type="entry name" value="YprB_RNase_H-like_dom"/>
</dbReference>
<dbReference type="GO" id="GO:0003676">
    <property type="term" value="F:nucleic acid binding"/>
    <property type="evidence" value="ECO:0007669"/>
    <property type="project" value="InterPro"/>
</dbReference>
<evidence type="ECO:0000313" key="3">
    <source>
        <dbReference type="Proteomes" id="UP000266172"/>
    </source>
</evidence>
<dbReference type="Pfam" id="PF13482">
    <property type="entry name" value="RNase_H_2"/>
    <property type="match status" value="1"/>
</dbReference>
<dbReference type="InterPro" id="IPR036397">
    <property type="entry name" value="RNaseH_sf"/>
</dbReference>
<comment type="caution">
    <text evidence="2">The sequence shown here is derived from an EMBL/GenBank/DDBJ whole genome shotgun (WGS) entry which is preliminary data.</text>
</comment>
<evidence type="ECO:0000259" key="1">
    <source>
        <dbReference type="Pfam" id="PF13482"/>
    </source>
</evidence>
<dbReference type="SUPFAM" id="SSF53098">
    <property type="entry name" value="Ribonuclease H-like"/>
    <property type="match status" value="1"/>
</dbReference>
<evidence type="ECO:0000313" key="2">
    <source>
        <dbReference type="EMBL" id="RGS41999.1"/>
    </source>
</evidence>
<feature type="domain" description="YprB ribonuclease H-like" evidence="1">
    <location>
        <begin position="98"/>
        <end position="263"/>
    </location>
</feature>
<protein>
    <submittedName>
        <fullName evidence="2">Elongation subunit of DNA-dependent DNA polymerase</fullName>
    </submittedName>
</protein>
<dbReference type="Proteomes" id="UP000266172">
    <property type="component" value="Unassembled WGS sequence"/>
</dbReference>
<dbReference type="EMBL" id="QRVL01000001">
    <property type="protein sequence ID" value="RGS41999.1"/>
    <property type="molecule type" value="Genomic_DNA"/>
</dbReference>
<name>A0A395VD59_9FIRM</name>
<dbReference type="InterPro" id="IPR012337">
    <property type="entry name" value="RNaseH-like_sf"/>
</dbReference>
<reference evidence="2 3" key="1">
    <citation type="submission" date="2018-08" db="EMBL/GenBank/DDBJ databases">
        <title>A genome reference for cultivated species of the human gut microbiota.</title>
        <authorList>
            <person name="Zou Y."/>
            <person name="Xue W."/>
            <person name="Luo G."/>
        </authorList>
    </citation>
    <scope>NUCLEOTIDE SEQUENCE [LARGE SCALE GENOMIC DNA]</scope>
    <source>
        <strain evidence="2 3">AF22-12AC</strain>
    </source>
</reference>
<sequence>MPERTLLFAANARESGKPQAFRAGTATFRTFVGAYIAICRERPRIREIYAFPDLHSGKIGTLTLILHTEDFQMITWHEELTFDFSDPVSNEVFTENCIFFDIETTGFSPARTDLYLIGCATRRGSLLCIDQFFSENAADQKNVLSAFLDLLSGYDTILTFNGIGFDIPYLKAKCKTLHLSDPFDAHSYIDLYKEVSRFKFLFALTSYKQKSIELFLGIDRIDAYSGGELIEVYKEYVRHPAKDSLALLKQHNYEDVLYMPKLLPVLSYPKLWEQAFSLQSLQASEYRSMDGASGNKELFFTLALQYPVPKPVSFSYDDCYLSMSGSTARLRVRLFEGELRFFYDGSPKDYYYLPAEDIAVHKSIASAVDKEHRVQANASNCYGKKYAIFLPQYDAMFSPVFREQPRGRKCYFELSADFAADPAMQMDYVLHLLETMRSHRK</sequence>
<gene>
    <name evidence="2" type="ORF">DWX93_01280</name>
</gene>
<accession>A0A395VD59</accession>
<dbReference type="Gene3D" id="3.30.420.10">
    <property type="entry name" value="Ribonuclease H-like superfamily/Ribonuclease H"/>
    <property type="match status" value="1"/>
</dbReference>
<dbReference type="PANTHER" id="PTHR38462">
    <property type="entry name" value="EXONUCLEASE-LIKE PROTEIN"/>
    <property type="match status" value="1"/>
</dbReference>
<organism evidence="2 3">
    <name type="scientific">Roseburia hominis</name>
    <dbReference type="NCBI Taxonomy" id="301301"/>
    <lineage>
        <taxon>Bacteria</taxon>
        <taxon>Bacillati</taxon>
        <taxon>Bacillota</taxon>
        <taxon>Clostridia</taxon>
        <taxon>Lachnospirales</taxon>
        <taxon>Lachnospiraceae</taxon>
        <taxon>Roseburia</taxon>
    </lineage>
</organism>
<dbReference type="AlphaFoldDB" id="A0A395VD59"/>